<accession>A0A3M8WV80</accession>
<dbReference type="RefSeq" id="WP_123099201.1">
    <property type="nucleotide sequence ID" value="NZ_RIBZ01000097.1"/>
</dbReference>
<gene>
    <name evidence="1" type="ORF">EEJ42_07570</name>
</gene>
<dbReference type="AlphaFoldDB" id="A0A3M8WV80"/>
<dbReference type="EMBL" id="RIBZ01000097">
    <property type="protein sequence ID" value="RNG32950.1"/>
    <property type="molecule type" value="Genomic_DNA"/>
</dbReference>
<organism evidence="1 2">
    <name type="scientific">Streptomyces botrytidirepellens</name>
    <dbReference type="NCBI Taxonomy" id="2486417"/>
    <lineage>
        <taxon>Bacteria</taxon>
        <taxon>Bacillati</taxon>
        <taxon>Actinomycetota</taxon>
        <taxon>Actinomycetes</taxon>
        <taxon>Kitasatosporales</taxon>
        <taxon>Streptomycetaceae</taxon>
        <taxon>Streptomyces</taxon>
    </lineage>
</organism>
<name>A0A3M8WV80_9ACTN</name>
<reference evidence="1 2" key="1">
    <citation type="submission" date="2018-11" db="EMBL/GenBank/DDBJ databases">
        <title>The Potential of Streptomyces as Biocontrol Agents against the Tomato grey mould, Botrytis cinerea (Gray mold) Frontiers in Microbiology.</title>
        <authorList>
            <person name="Li D."/>
        </authorList>
    </citation>
    <scope>NUCLEOTIDE SEQUENCE [LARGE SCALE GENOMIC DNA]</scope>
    <source>
        <strain evidence="1 2">NEAU-LD23</strain>
    </source>
</reference>
<dbReference type="Proteomes" id="UP000275401">
    <property type="component" value="Unassembled WGS sequence"/>
</dbReference>
<sequence>MPEIRAALMTLEGNGYFGGVYTEEETTDTWSSPTGFHLFPTGEDGTVIVTAERDKHTGDPWAKEIVAKHWEAHKRYAHIFEGAGWTGRLLGRRDETGGTLAVRAPRP</sequence>
<comment type="caution">
    <text evidence="1">The sequence shown here is derived from an EMBL/GenBank/DDBJ whole genome shotgun (WGS) entry which is preliminary data.</text>
</comment>
<keyword evidence="2" id="KW-1185">Reference proteome</keyword>
<evidence type="ECO:0000313" key="2">
    <source>
        <dbReference type="Proteomes" id="UP000275401"/>
    </source>
</evidence>
<evidence type="ECO:0000313" key="1">
    <source>
        <dbReference type="EMBL" id="RNG32950.1"/>
    </source>
</evidence>
<protein>
    <submittedName>
        <fullName evidence="1">Uncharacterized protein</fullName>
    </submittedName>
</protein>
<proteinExistence type="predicted"/>